<keyword evidence="1" id="KW-0732">Signal</keyword>
<reference evidence="2 3" key="1">
    <citation type="submission" date="2020-06" db="EMBL/GenBank/DDBJ databases">
        <title>Genome sequence of Paramixta manurensis strain PD-1.</title>
        <authorList>
            <person name="Lee C.W."/>
            <person name="Kim J."/>
        </authorList>
    </citation>
    <scope>NUCLEOTIDE SEQUENCE [LARGE SCALE GENOMIC DNA]</scope>
    <source>
        <strain evidence="2 3">PD-1</strain>
    </source>
</reference>
<gene>
    <name evidence="2" type="ORF">PMPD1_1372</name>
</gene>
<dbReference type="PROSITE" id="PS51257">
    <property type="entry name" value="PROKAR_LIPOPROTEIN"/>
    <property type="match status" value="1"/>
</dbReference>
<accession>A0A6M8UBP3</accession>
<organism evidence="2 3">
    <name type="scientific">Paramixta manurensis</name>
    <dbReference type="NCBI Taxonomy" id="2740817"/>
    <lineage>
        <taxon>Bacteria</taxon>
        <taxon>Pseudomonadati</taxon>
        <taxon>Pseudomonadota</taxon>
        <taxon>Gammaproteobacteria</taxon>
        <taxon>Enterobacterales</taxon>
        <taxon>Erwiniaceae</taxon>
        <taxon>Paramixta</taxon>
    </lineage>
</organism>
<feature type="signal peptide" evidence="1">
    <location>
        <begin position="1"/>
        <end position="19"/>
    </location>
</feature>
<dbReference type="AlphaFoldDB" id="A0A6M8UBP3"/>
<dbReference type="KEGG" id="pmak:PMPD1_1372"/>
<dbReference type="EMBL" id="CP054212">
    <property type="protein sequence ID" value="QKJ86331.1"/>
    <property type="molecule type" value="Genomic_DNA"/>
</dbReference>
<dbReference type="NCBIfam" id="NF041532">
    <property type="entry name" value="HprT"/>
    <property type="match status" value="1"/>
</dbReference>
<protein>
    <submittedName>
        <fullName evidence="2">Type III secretion protein HrpT</fullName>
    </submittedName>
</protein>
<dbReference type="Proteomes" id="UP000505325">
    <property type="component" value="Chromosome"/>
</dbReference>
<evidence type="ECO:0000313" key="3">
    <source>
        <dbReference type="Proteomes" id="UP000505325"/>
    </source>
</evidence>
<name>A0A6M8UBP3_9GAMM</name>
<feature type="chain" id="PRO_5026812258" evidence="1">
    <location>
        <begin position="20"/>
        <end position="60"/>
    </location>
</feature>
<dbReference type="InterPro" id="IPR048207">
    <property type="entry name" value="HprT-like"/>
</dbReference>
<dbReference type="RefSeq" id="WP_173633353.1">
    <property type="nucleotide sequence ID" value="NZ_CP054212.1"/>
</dbReference>
<keyword evidence="3" id="KW-1185">Reference proteome</keyword>
<sequence length="60" mass="6743">MKLRLLMLALLSGVLSACASHDNGCDNAQCRPLSDSHHLTIWWPSDMRNGTQDYSQMPVR</sequence>
<proteinExistence type="predicted"/>
<evidence type="ECO:0000256" key="1">
    <source>
        <dbReference type="SAM" id="SignalP"/>
    </source>
</evidence>
<evidence type="ECO:0000313" key="2">
    <source>
        <dbReference type="EMBL" id="QKJ86331.1"/>
    </source>
</evidence>